<dbReference type="Proteomes" id="UP000234778">
    <property type="component" value="Unassembled WGS sequence"/>
</dbReference>
<evidence type="ECO:0000256" key="1">
    <source>
        <dbReference type="ARBA" id="ARBA00004196"/>
    </source>
</evidence>
<gene>
    <name evidence="7" type="ORF">CYJ26_02940</name>
</gene>
<dbReference type="GeneID" id="81707900"/>
<evidence type="ECO:0000259" key="6">
    <source>
        <dbReference type="PROSITE" id="PS50983"/>
    </source>
</evidence>
<reference evidence="7 8" key="1">
    <citation type="submission" date="2017-12" db="EMBL/GenBank/DDBJ databases">
        <title>Phylogenetic diversity of female urinary microbiome.</title>
        <authorList>
            <person name="Thomas-White K."/>
            <person name="Wolfe A.J."/>
        </authorList>
    </citation>
    <scope>NUCLEOTIDE SEQUENCE [LARGE SCALE GENOMIC DNA]</scope>
    <source>
        <strain evidence="7 8">UMB0319</strain>
    </source>
</reference>
<dbReference type="SUPFAM" id="SSF53807">
    <property type="entry name" value="Helical backbone' metal receptor"/>
    <property type="match status" value="1"/>
</dbReference>
<dbReference type="PROSITE" id="PS50983">
    <property type="entry name" value="FE_B12_PBP"/>
    <property type="match status" value="1"/>
</dbReference>
<protein>
    <submittedName>
        <fullName evidence="7">Iron-siderophore ABC transporter substrate-binding protein</fullName>
    </submittedName>
</protein>
<proteinExistence type="inferred from homology"/>
<dbReference type="EMBL" id="PKHA01000002">
    <property type="protein sequence ID" value="PKY99112.1"/>
    <property type="molecule type" value="Genomic_DNA"/>
</dbReference>
<dbReference type="PROSITE" id="PS51257">
    <property type="entry name" value="PROKAR_LIPOPROTEIN"/>
    <property type="match status" value="1"/>
</dbReference>
<evidence type="ECO:0000256" key="4">
    <source>
        <dbReference type="ARBA" id="ARBA00022729"/>
    </source>
</evidence>
<keyword evidence="4 5" id="KW-0732">Signal</keyword>
<dbReference type="PANTHER" id="PTHR30532">
    <property type="entry name" value="IRON III DICITRATE-BINDING PERIPLASMIC PROTEIN"/>
    <property type="match status" value="1"/>
</dbReference>
<dbReference type="Gene3D" id="3.40.50.1980">
    <property type="entry name" value="Nitrogenase molybdenum iron protein domain"/>
    <property type="match status" value="2"/>
</dbReference>
<feature type="chain" id="PRO_5038750968" evidence="5">
    <location>
        <begin position="23"/>
        <end position="348"/>
    </location>
</feature>
<comment type="subcellular location">
    <subcellularLocation>
        <location evidence="1">Cell envelope</location>
    </subcellularLocation>
</comment>
<evidence type="ECO:0000256" key="3">
    <source>
        <dbReference type="ARBA" id="ARBA00022448"/>
    </source>
</evidence>
<organism evidence="7 8">
    <name type="scientific">Actinomyces urogenitalis</name>
    <dbReference type="NCBI Taxonomy" id="103621"/>
    <lineage>
        <taxon>Bacteria</taxon>
        <taxon>Bacillati</taxon>
        <taxon>Actinomycetota</taxon>
        <taxon>Actinomycetes</taxon>
        <taxon>Actinomycetales</taxon>
        <taxon>Actinomycetaceae</taxon>
        <taxon>Actinomyces</taxon>
    </lineage>
</organism>
<comment type="similarity">
    <text evidence="2">Belongs to the bacterial solute-binding protein 8 family.</text>
</comment>
<comment type="caution">
    <text evidence="7">The sequence shown here is derived from an EMBL/GenBank/DDBJ whole genome shotgun (WGS) entry which is preliminary data.</text>
</comment>
<dbReference type="InterPro" id="IPR051313">
    <property type="entry name" value="Bact_iron-sidero_bind"/>
</dbReference>
<feature type="signal peptide" evidence="5">
    <location>
        <begin position="1"/>
        <end position="22"/>
    </location>
</feature>
<dbReference type="GO" id="GO:0030288">
    <property type="term" value="C:outer membrane-bounded periplasmic space"/>
    <property type="evidence" value="ECO:0007669"/>
    <property type="project" value="TreeGrafter"/>
</dbReference>
<sequence length="348" mass="35886">MTVSRKTFLVTTAALPLAALLAACGTKTEAGSSASAGATGSSEALSVTHAFGTTTVPASPQRVATIAWGNQDVPLALGVMPVGIAKQTWGVSDDSGMLEWTKAKVDELVADGASVPALFDETDAIDFEAVAATSPEVILAAYSGLTQEDYETLSKIAPTIAYPDIAWGTAWRDMIRMDSAGMGRKDEGEALVTELEELISTQLADYPQIAGKSAAFFSATPSDMSSIGFYIPADPRTGFLADLGLSVPESVAKAAKADPDTFYVSISAENADTLSDVDLMVMYGEDSELAALQGDALFGAIPAIKNGAVAFVGNGTALSAATNPTPLSLPWGLKDYLALIAAAADKVQ</sequence>
<evidence type="ECO:0000256" key="2">
    <source>
        <dbReference type="ARBA" id="ARBA00008814"/>
    </source>
</evidence>
<feature type="domain" description="Fe/B12 periplasmic-binding" evidence="6">
    <location>
        <begin position="62"/>
        <end position="344"/>
    </location>
</feature>
<name>A0A2I1KU06_9ACTO</name>
<dbReference type="CDD" id="cd01146">
    <property type="entry name" value="FhuD"/>
    <property type="match status" value="1"/>
</dbReference>
<dbReference type="InterPro" id="IPR002491">
    <property type="entry name" value="ABC_transptr_periplasmic_BD"/>
</dbReference>
<keyword evidence="3" id="KW-0813">Transport</keyword>
<dbReference type="RefSeq" id="WP_006549162.1">
    <property type="nucleotide sequence ID" value="NZ_CP136961.1"/>
</dbReference>
<evidence type="ECO:0000313" key="8">
    <source>
        <dbReference type="Proteomes" id="UP000234778"/>
    </source>
</evidence>
<accession>A0A2I1KU06</accession>
<dbReference type="AlphaFoldDB" id="A0A2I1KU06"/>
<dbReference type="PANTHER" id="PTHR30532:SF24">
    <property type="entry name" value="FERRIC ENTEROBACTIN-BINDING PERIPLASMIC PROTEIN FEPB"/>
    <property type="match status" value="1"/>
</dbReference>
<dbReference type="PROSITE" id="PS51318">
    <property type="entry name" value="TAT"/>
    <property type="match status" value="1"/>
</dbReference>
<dbReference type="GO" id="GO:1901678">
    <property type="term" value="P:iron coordination entity transport"/>
    <property type="evidence" value="ECO:0007669"/>
    <property type="project" value="UniProtKB-ARBA"/>
</dbReference>
<dbReference type="InterPro" id="IPR006311">
    <property type="entry name" value="TAT_signal"/>
</dbReference>
<evidence type="ECO:0000256" key="5">
    <source>
        <dbReference type="SAM" id="SignalP"/>
    </source>
</evidence>
<dbReference type="Pfam" id="PF01497">
    <property type="entry name" value="Peripla_BP_2"/>
    <property type="match status" value="1"/>
</dbReference>
<evidence type="ECO:0000313" key="7">
    <source>
        <dbReference type="EMBL" id="PKY99112.1"/>
    </source>
</evidence>